<organism evidence="3 4">
    <name type="scientific">Gordonia terrae</name>
    <dbReference type="NCBI Taxonomy" id="2055"/>
    <lineage>
        <taxon>Bacteria</taxon>
        <taxon>Bacillati</taxon>
        <taxon>Actinomycetota</taxon>
        <taxon>Actinomycetes</taxon>
        <taxon>Mycobacteriales</taxon>
        <taxon>Gordoniaceae</taxon>
        <taxon>Gordonia</taxon>
    </lineage>
</organism>
<dbReference type="Gene3D" id="3.40.50.720">
    <property type="entry name" value="NAD(P)-binding Rossmann-like Domain"/>
    <property type="match status" value="1"/>
</dbReference>
<sequence>MITTVALVAGATGPLGRAIVELLSDNGMHVGALSRSGDLPRGAQWGAACDITDVAAVDAAISDLEARLGPVAVLINAAHPPAPGATRIAQLATDELASQLAGVAGHAALCARVIPGMRSAGRGRIVYLAGALMARPIPGHGAYGAAKAAATTLTRFIAVEEGRAGITANIVAPGRVVDPGDPVATDPGWVAAADALTTRMSLSDFPTSHDVATTVLSLVTNAAVTAQTIWVTGGEPIT</sequence>
<name>A0A2I1RCM6_9ACTN</name>
<accession>A0A2I1RCM6</accession>
<dbReference type="EMBL" id="PKJC01000002">
    <property type="protein sequence ID" value="PKZ66897.1"/>
    <property type="molecule type" value="Genomic_DNA"/>
</dbReference>
<dbReference type="InterPro" id="IPR036291">
    <property type="entry name" value="NAD(P)-bd_dom_sf"/>
</dbReference>
<dbReference type="PANTHER" id="PTHR24321:SF8">
    <property type="entry name" value="ESTRADIOL 17-BETA-DEHYDROGENASE 8-RELATED"/>
    <property type="match status" value="1"/>
</dbReference>
<protein>
    <recommendedName>
        <fullName evidence="5">SDR family oxidoreductase</fullName>
    </recommendedName>
</protein>
<dbReference type="Pfam" id="PF00106">
    <property type="entry name" value="adh_short"/>
    <property type="match status" value="1"/>
</dbReference>
<evidence type="ECO:0000256" key="1">
    <source>
        <dbReference type="ARBA" id="ARBA00006484"/>
    </source>
</evidence>
<evidence type="ECO:0000256" key="2">
    <source>
        <dbReference type="ARBA" id="ARBA00023002"/>
    </source>
</evidence>
<dbReference type="InterPro" id="IPR002347">
    <property type="entry name" value="SDR_fam"/>
</dbReference>
<reference evidence="3 4" key="1">
    <citation type="submission" date="2017-12" db="EMBL/GenBank/DDBJ databases">
        <title>Phylogenetic diversity of female urinary microbiome.</title>
        <authorList>
            <person name="Thomas-White K."/>
            <person name="Wolfe A.J."/>
        </authorList>
    </citation>
    <scope>NUCLEOTIDE SEQUENCE [LARGE SCALE GENOMIC DNA]</scope>
    <source>
        <strain evidence="3 4">UMB0777</strain>
    </source>
</reference>
<gene>
    <name evidence="3" type="ORF">CYJ73_03990</name>
</gene>
<proteinExistence type="inferred from homology"/>
<comment type="similarity">
    <text evidence="1">Belongs to the short-chain dehydrogenases/reductases (SDR) family.</text>
</comment>
<comment type="caution">
    <text evidence="3">The sequence shown here is derived from an EMBL/GenBank/DDBJ whole genome shotgun (WGS) entry which is preliminary data.</text>
</comment>
<evidence type="ECO:0000313" key="4">
    <source>
        <dbReference type="Proteomes" id="UP000234662"/>
    </source>
</evidence>
<dbReference type="RefSeq" id="WP_101819121.1">
    <property type="nucleotide sequence ID" value="NZ_PKJC01000002.1"/>
</dbReference>
<evidence type="ECO:0000313" key="3">
    <source>
        <dbReference type="EMBL" id="PKZ66897.1"/>
    </source>
</evidence>
<dbReference type="PANTHER" id="PTHR24321">
    <property type="entry name" value="DEHYDROGENASES, SHORT CHAIN"/>
    <property type="match status" value="1"/>
</dbReference>
<evidence type="ECO:0008006" key="5">
    <source>
        <dbReference type="Google" id="ProtNLM"/>
    </source>
</evidence>
<dbReference type="GO" id="GO:0016491">
    <property type="term" value="F:oxidoreductase activity"/>
    <property type="evidence" value="ECO:0007669"/>
    <property type="project" value="UniProtKB-KW"/>
</dbReference>
<keyword evidence="2" id="KW-0560">Oxidoreductase</keyword>
<dbReference type="Proteomes" id="UP000234662">
    <property type="component" value="Unassembled WGS sequence"/>
</dbReference>
<dbReference type="SUPFAM" id="SSF51735">
    <property type="entry name" value="NAD(P)-binding Rossmann-fold domains"/>
    <property type="match status" value="1"/>
</dbReference>
<dbReference type="PRINTS" id="PR00081">
    <property type="entry name" value="GDHRDH"/>
</dbReference>
<dbReference type="AlphaFoldDB" id="A0A2I1RCM6"/>